<evidence type="ECO:0000256" key="9">
    <source>
        <dbReference type="ARBA" id="ARBA00023004"/>
    </source>
</evidence>
<protein>
    <recommendedName>
        <fullName evidence="13">Cytochrome b561 domain-containing protein</fullName>
    </recommendedName>
</protein>
<proteinExistence type="predicted"/>
<evidence type="ECO:0000256" key="2">
    <source>
        <dbReference type="ARBA" id="ARBA00004141"/>
    </source>
</evidence>
<dbReference type="SMART" id="SM00665">
    <property type="entry name" value="B561"/>
    <property type="match status" value="1"/>
</dbReference>
<evidence type="ECO:0000313" key="15">
    <source>
        <dbReference type="Proteomes" id="UP001161017"/>
    </source>
</evidence>
<feature type="transmembrane region" description="Helical" evidence="12">
    <location>
        <begin position="122"/>
        <end position="144"/>
    </location>
</feature>
<evidence type="ECO:0000259" key="13">
    <source>
        <dbReference type="SMART" id="SM00665"/>
    </source>
</evidence>
<evidence type="ECO:0000256" key="3">
    <source>
        <dbReference type="ARBA" id="ARBA00022448"/>
    </source>
</evidence>
<evidence type="ECO:0000256" key="10">
    <source>
        <dbReference type="ARBA" id="ARBA00023136"/>
    </source>
</evidence>
<dbReference type="GO" id="GO:0046872">
    <property type="term" value="F:metal ion binding"/>
    <property type="evidence" value="ECO:0007669"/>
    <property type="project" value="UniProtKB-KW"/>
</dbReference>
<feature type="domain" description="Cytochrome b561" evidence="13">
    <location>
        <begin position="54"/>
        <end position="180"/>
    </location>
</feature>
<evidence type="ECO:0000256" key="4">
    <source>
        <dbReference type="ARBA" id="ARBA00022617"/>
    </source>
</evidence>
<accession>A0AA43TTB7</accession>
<feature type="transmembrane region" description="Helical" evidence="12">
    <location>
        <begin position="45"/>
        <end position="70"/>
    </location>
</feature>
<keyword evidence="3" id="KW-0813">Transport</keyword>
<keyword evidence="4" id="KW-0349">Heme</keyword>
<feature type="transmembrane region" description="Helical" evidence="12">
    <location>
        <begin position="82"/>
        <end position="102"/>
    </location>
</feature>
<evidence type="ECO:0000256" key="12">
    <source>
        <dbReference type="SAM" id="Phobius"/>
    </source>
</evidence>
<dbReference type="Proteomes" id="UP001161017">
    <property type="component" value="Unassembled WGS sequence"/>
</dbReference>
<sequence length="218" mass="23223">MSTNEENPAPTQSSDPSEPLLGRAGDASQQEGKGLEVNFVLGTGIIAQAGIWVLLNSAGLLLTVEAILLLQPTHTPKQKRQGANAHAVLNTTSLVTLIAALIVIEANKFKGGAAHLYSPHAILGLITYILFFLQAIVGIAQLYIPALFGGEENAKKVYKYHRMSGYFIVLMTLATICAATQTSFNVGAIHIKLWAMIVLSLVIVGGLAPRIKKNKLGL</sequence>
<keyword evidence="5 12" id="KW-0812">Transmembrane</keyword>
<dbReference type="Gene3D" id="1.20.120.1770">
    <property type="match status" value="1"/>
</dbReference>
<evidence type="ECO:0000256" key="6">
    <source>
        <dbReference type="ARBA" id="ARBA00022723"/>
    </source>
</evidence>
<feature type="transmembrane region" description="Helical" evidence="12">
    <location>
        <begin position="165"/>
        <end position="183"/>
    </location>
</feature>
<evidence type="ECO:0000256" key="8">
    <source>
        <dbReference type="ARBA" id="ARBA00022989"/>
    </source>
</evidence>
<dbReference type="Pfam" id="PF03188">
    <property type="entry name" value="Cytochrom_B561"/>
    <property type="match status" value="1"/>
</dbReference>
<evidence type="ECO:0000256" key="7">
    <source>
        <dbReference type="ARBA" id="ARBA00022982"/>
    </source>
</evidence>
<dbReference type="EMBL" id="JAPUFD010000005">
    <property type="protein sequence ID" value="MDI1487413.1"/>
    <property type="molecule type" value="Genomic_DNA"/>
</dbReference>
<name>A0AA43TTB7_9LECA</name>
<comment type="subcellular location">
    <subcellularLocation>
        <location evidence="2">Membrane</location>
        <topology evidence="2">Multi-pass membrane protein</topology>
    </subcellularLocation>
</comment>
<evidence type="ECO:0000256" key="1">
    <source>
        <dbReference type="ARBA" id="ARBA00001970"/>
    </source>
</evidence>
<organism evidence="14 15">
    <name type="scientific">Ramalina farinacea</name>
    <dbReference type="NCBI Taxonomy" id="258253"/>
    <lineage>
        <taxon>Eukaryota</taxon>
        <taxon>Fungi</taxon>
        <taxon>Dikarya</taxon>
        <taxon>Ascomycota</taxon>
        <taxon>Pezizomycotina</taxon>
        <taxon>Lecanoromycetes</taxon>
        <taxon>OSLEUM clade</taxon>
        <taxon>Lecanoromycetidae</taxon>
        <taxon>Lecanorales</taxon>
        <taxon>Lecanorineae</taxon>
        <taxon>Ramalinaceae</taxon>
        <taxon>Ramalina</taxon>
    </lineage>
</organism>
<reference evidence="14" key="1">
    <citation type="journal article" date="2023" name="Genome Biol. Evol.">
        <title>First Whole Genome Sequence and Flow Cytometry Genome Size Data for the Lichen-Forming Fungus Ramalina farinacea (Ascomycota).</title>
        <authorList>
            <person name="Llewellyn T."/>
            <person name="Mian S."/>
            <person name="Hill R."/>
            <person name="Leitch I.J."/>
            <person name="Gaya E."/>
        </authorList>
    </citation>
    <scope>NUCLEOTIDE SEQUENCE</scope>
    <source>
        <strain evidence="14">LIQ254RAFAR</strain>
    </source>
</reference>
<keyword evidence="6" id="KW-0479">Metal-binding</keyword>
<comment type="caution">
    <text evidence="14">The sequence shown here is derived from an EMBL/GenBank/DDBJ whole genome shotgun (WGS) entry which is preliminary data.</text>
</comment>
<keyword evidence="7" id="KW-0249">Electron transport</keyword>
<keyword evidence="15" id="KW-1185">Reference proteome</keyword>
<dbReference type="PANTHER" id="PTHR15422:SF45">
    <property type="entry name" value="CYTOCHROME B561 DOMAIN-CONTAINING PROTEIN"/>
    <property type="match status" value="1"/>
</dbReference>
<gene>
    <name evidence="14" type="ORF">OHK93_006683</name>
</gene>
<evidence type="ECO:0000256" key="11">
    <source>
        <dbReference type="SAM" id="MobiDB-lite"/>
    </source>
</evidence>
<feature type="region of interest" description="Disordered" evidence="11">
    <location>
        <begin position="1"/>
        <end position="29"/>
    </location>
</feature>
<keyword evidence="10 12" id="KW-0472">Membrane</keyword>
<dbReference type="GO" id="GO:0140575">
    <property type="term" value="F:transmembrane monodehydroascorbate reductase activity"/>
    <property type="evidence" value="ECO:0007669"/>
    <property type="project" value="InterPro"/>
</dbReference>
<keyword evidence="9" id="KW-0408">Iron</keyword>
<keyword evidence="8 12" id="KW-1133">Transmembrane helix</keyword>
<evidence type="ECO:0000256" key="5">
    <source>
        <dbReference type="ARBA" id="ARBA00022692"/>
    </source>
</evidence>
<evidence type="ECO:0000313" key="14">
    <source>
        <dbReference type="EMBL" id="MDI1487413.1"/>
    </source>
</evidence>
<dbReference type="InterPro" id="IPR006593">
    <property type="entry name" value="Cyt_b561/ferric_Rdtase_TM"/>
</dbReference>
<dbReference type="GO" id="GO:0016020">
    <property type="term" value="C:membrane"/>
    <property type="evidence" value="ECO:0007669"/>
    <property type="project" value="UniProtKB-SubCell"/>
</dbReference>
<dbReference type="PANTHER" id="PTHR15422">
    <property type="entry name" value="OS05G0565100 PROTEIN"/>
    <property type="match status" value="1"/>
</dbReference>
<feature type="transmembrane region" description="Helical" evidence="12">
    <location>
        <begin position="189"/>
        <end position="208"/>
    </location>
</feature>
<dbReference type="CDD" id="cd08761">
    <property type="entry name" value="Cyt_b561_CYB561D2_like"/>
    <property type="match status" value="1"/>
</dbReference>
<comment type="cofactor">
    <cofactor evidence="1">
        <name>heme b</name>
        <dbReference type="ChEBI" id="CHEBI:60344"/>
    </cofactor>
</comment>
<feature type="compositionally biased region" description="Polar residues" evidence="11">
    <location>
        <begin position="1"/>
        <end position="16"/>
    </location>
</feature>
<dbReference type="InterPro" id="IPR045150">
    <property type="entry name" value="CYB561D1/2"/>
</dbReference>
<dbReference type="AlphaFoldDB" id="A0AA43TTB7"/>